<dbReference type="SUPFAM" id="SSF47598">
    <property type="entry name" value="Ribbon-helix-helix"/>
    <property type="match status" value="1"/>
</dbReference>
<dbReference type="GO" id="GO:0003677">
    <property type="term" value="F:DNA binding"/>
    <property type="evidence" value="ECO:0007669"/>
    <property type="project" value="InterPro"/>
</dbReference>
<dbReference type="OrthoDB" id="6890552at2"/>
<evidence type="ECO:0000259" key="2">
    <source>
        <dbReference type="Pfam" id="PF03869"/>
    </source>
</evidence>
<dbReference type="Gene3D" id="1.10.1220.10">
    <property type="entry name" value="Met repressor-like"/>
    <property type="match status" value="1"/>
</dbReference>
<evidence type="ECO:0000256" key="1">
    <source>
        <dbReference type="SAM" id="Coils"/>
    </source>
</evidence>
<dbReference type="GO" id="GO:0006355">
    <property type="term" value="P:regulation of DNA-templated transcription"/>
    <property type="evidence" value="ECO:0007669"/>
    <property type="project" value="InterPro"/>
</dbReference>
<dbReference type="Proteomes" id="UP000007374">
    <property type="component" value="Unassembled WGS sequence"/>
</dbReference>
<dbReference type="AlphaFoldDB" id="K2P2U2"/>
<organism evidence="3 4">
    <name type="scientific">Nitratireductor indicus C115</name>
    <dbReference type="NCBI Taxonomy" id="1231190"/>
    <lineage>
        <taxon>Bacteria</taxon>
        <taxon>Pseudomonadati</taxon>
        <taxon>Pseudomonadota</taxon>
        <taxon>Alphaproteobacteria</taxon>
        <taxon>Hyphomicrobiales</taxon>
        <taxon>Phyllobacteriaceae</taxon>
        <taxon>Nitratireductor</taxon>
    </lineage>
</organism>
<name>K2P2U2_9HYPH</name>
<comment type="caution">
    <text evidence="3">The sequence shown here is derived from an EMBL/GenBank/DDBJ whole genome shotgun (WGS) entry which is preliminary data.</text>
</comment>
<dbReference type="InterPro" id="IPR013321">
    <property type="entry name" value="Arc_rbn_hlx_hlx"/>
</dbReference>
<dbReference type="PATRIC" id="fig|1231190.3.peg.2834"/>
<accession>K2P2U2</accession>
<dbReference type="Pfam" id="PF03869">
    <property type="entry name" value="Arc"/>
    <property type="match status" value="1"/>
</dbReference>
<dbReference type="RefSeq" id="WP_009450906.1">
    <property type="nucleotide sequence ID" value="NZ_AMSI01000009.1"/>
</dbReference>
<keyword evidence="4" id="KW-1185">Reference proteome</keyword>
<sequence length="140" mass="15965">MAENRSKSDGFMLRFPDGLRDRIKEAARRHDRSMNAELIARITEHDNLHQFWMTADSEIAKLEAQASQAQELREEIEKLREKVEELRGQVAYQEGVTAAYRDSLLVFAQRMKGSKEDGETLLKEIAKEIAGRGKGEGSDE</sequence>
<proteinExistence type="predicted"/>
<feature type="coiled-coil region" evidence="1">
    <location>
        <begin position="55"/>
        <end position="96"/>
    </location>
</feature>
<dbReference type="InterPro" id="IPR005569">
    <property type="entry name" value="Arc_DNA-bd_dom"/>
</dbReference>
<keyword evidence="1" id="KW-0175">Coiled coil</keyword>
<dbReference type="InterPro" id="IPR010985">
    <property type="entry name" value="Ribbon_hlx_hlx"/>
</dbReference>
<reference evidence="3 4" key="1">
    <citation type="journal article" date="2012" name="J. Bacteriol.">
        <title>Genome Sequence of Nitratireductor indicus Type Strain C115.</title>
        <authorList>
            <person name="Lai Q."/>
            <person name="Li G."/>
            <person name="Yu Z."/>
            <person name="Shao Z."/>
        </authorList>
    </citation>
    <scope>NUCLEOTIDE SEQUENCE [LARGE SCALE GENOMIC DNA]</scope>
    <source>
        <strain evidence="3 4">C115</strain>
    </source>
</reference>
<gene>
    <name evidence="3" type="ORF">NA8A_13654</name>
</gene>
<evidence type="ECO:0000313" key="3">
    <source>
        <dbReference type="EMBL" id="EKF41666.1"/>
    </source>
</evidence>
<dbReference type="EMBL" id="AMSI01000009">
    <property type="protein sequence ID" value="EKF41666.1"/>
    <property type="molecule type" value="Genomic_DNA"/>
</dbReference>
<dbReference type="STRING" id="721133.SAMN05216176_1035"/>
<evidence type="ECO:0000313" key="4">
    <source>
        <dbReference type="Proteomes" id="UP000007374"/>
    </source>
</evidence>
<protein>
    <recommendedName>
        <fullName evidence="2">Arc-like DNA binding domain-containing protein</fullName>
    </recommendedName>
</protein>
<feature type="domain" description="Arc-like DNA binding" evidence="2">
    <location>
        <begin position="6"/>
        <end position="44"/>
    </location>
</feature>